<keyword evidence="2" id="KW-1185">Reference proteome</keyword>
<dbReference type="Proteomes" id="UP000094580">
    <property type="component" value="Unassembled WGS sequence"/>
</dbReference>
<accession>A0ABX2ZSV3</accession>
<reference evidence="1 2" key="1">
    <citation type="submission" date="2016-07" db="EMBL/GenBank/DDBJ databases">
        <authorList>
            <person name="Townsley L."/>
            <person name="Shank E.A."/>
        </authorList>
    </citation>
    <scope>NUCLEOTIDE SEQUENCE [LARGE SCALE GENOMIC DNA]</scope>
    <source>
        <strain evidence="1 2">CH01</strain>
    </source>
</reference>
<name>A0ABX2ZSV3_9BACI</name>
<evidence type="ECO:0000313" key="1">
    <source>
        <dbReference type="EMBL" id="ODG90153.1"/>
    </source>
</evidence>
<comment type="caution">
    <text evidence="1">The sequence shown here is derived from an EMBL/GenBank/DDBJ whole genome shotgun (WGS) entry which is preliminary data.</text>
</comment>
<gene>
    <name evidence="1" type="ORF">BED47_12505</name>
</gene>
<sequence length="70" mass="8356">MENAINEWEEEYEMSEIQIVLLKSIFKRKIENPTKDIVLNEKEIKMIGSEDEEGLSESRISFEELLFYLL</sequence>
<dbReference type="EMBL" id="MDKC01000035">
    <property type="protein sequence ID" value="ODG90153.1"/>
    <property type="molecule type" value="Genomic_DNA"/>
</dbReference>
<evidence type="ECO:0000313" key="2">
    <source>
        <dbReference type="Proteomes" id="UP000094580"/>
    </source>
</evidence>
<protein>
    <submittedName>
        <fullName evidence="1">Uncharacterized protein</fullName>
    </submittedName>
</protein>
<organism evidence="1 2">
    <name type="scientific">Gottfriedia luciferensis</name>
    <dbReference type="NCBI Taxonomy" id="178774"/>
    <lineage>
        <taxon>Bacteria</taxon>
        <taxon>Bacillati</taxon>
        <taxon>Bacillota</taxon>
        <taxon>Bacilli</taxon>
        <taxon>Bacillales</taxon>
        <taxon>Bacillaceae</taxon>
        <taxon>Gottfriedia</taxon>
    </lineage>
</organism>
<proteinExistence type="predicted"/>